<proteinExistence type="predicted"/>
<dbReference type="STRING" id="441959.B8MKQ5"/>
<dbReference type="GeneID" id="8097883"/>
<keyword evidence="3" id="KW-1185">Reference proteome</keyword>
<evidence type="ECO:0000313" key="3">
    <source>
        <dbReference type="Proteomes" id="UP000001745"/>
    </source>
</evidence>
<organism evidence="2 3">
    <name type="scientific">Talaromyces stipitatus (strain ATCC 10500 / CBS 375.48 / QM 6759 / NRRL 1006)</name>
    <name type="common">Penicillium stipitatum</name>
    <dbReference type="NCBI Taxonomy" id="441959"/>
    <lineage>
        <taxon>Eukaryota</taxon>
        <taxon>Fungi</taxon>
        <taxon>Dikarya</taxon>
        <taxon>Ascomycota</taxon>
        <taxon>Pezizomycotina</taxon>
        <taxon>Eurotiomycetes</taxon>
        <taxon>Eurotiomycetidae</taxon>
        <taxon>Eurotiales</taxon>
        <taxon>Trichocomaceae</taxon>
        <taxon>Talaromyces</taxon>
        <taxon>Talaromyces sect. Talaromyces</taxon>
    </lineage>
</organism>
<dbReference type="AlphaFoldDB" id="B8MKQ5"/>
<dbReference type="PANTHER" id="PTHR47843:SF5">
    <property type="entry name" value="BTB_POZ DOMAIN PROTEIN"/>
    <property type="match status" value="1"/>
</dbReference>
<dbReference type="OrthoDB" id="6359816at2759"/>
<accession>B8MKQ5</accession>
<dbReference type="PhylomeDB" id="B8MKQ5"/>
<dbReference type="eggNOG" id="ENOG502RIYQ">
    <property type="taxonomic scope" value="Eukaryota"/>
</dbReference>
<dbReference type="InParanoid" id="B8MKQ5"/>
<protein>
    <recommendedName>
        <fullName evidence="1">BTB domain-containing protein</fullName>
    </recommendedName>
</protein>
<dbReference type="Proteomes" id="UP000001745">
    <property type="component" value="Unassembled WGS sequence"/>
</dbReference>
<dbReference type="InterPro" id="IPR011333">
    <property type="entry name" value="SKP1/BTB/POZ_sf"/>
</dbReference>
<gene>
    <name evidence="2" type="ORF">TSTA_043750</name>
</gene>
<dbReference type="RefSeq" id="XP_002484857.1">
    <property type="nucleotide sequence ID" value="XM_002484812.1"/>
</dbReference>
<sequence>MALDRYQTDKILTLECEGEKFSILKSIVRKHSPVMSKAPTTEVIPVIEFNASTLRCMLDFMYEGKYDVKESGSTEGPRSRNIMLILNEAEVRSVDALREAELDNKLAADYYDVPELKQQSNDNILNILENSWSADDIAAAAELAVASTSDTALYAIITTAVADHITELIDREDFIQHTLLAGISIGIIQDLPKKLAASDAKAKTYQR</sequence>
<reference evidence="3" key="1">
    <citation type="journal article" date="2015" name="Genome Announc.">
        <title>Genome sequence of the AIDS-associated pathogen Penicillium marneffei (ATCC18224) and its near taxonomic relative Talaromyces stipitatus (ATCC10500).</title>
        <authorList>
            <person name="Nierman W.C."/>
            <person name="Fedorova-Abrams N.D."/>
            <person name="Andrianopoulos A."/>
        </authorList>
    </citation>
    <scope>NUCLEOTIDE SEQUENCE [LARGE SCALE GENOMIC DNA]</scope>
    <source>
        <strain evidence="3">ATCC 10500 / CBS 375.48 / QM 6759 / NRRL 1006</strain>
    </source>
</reference>
<dbReference type="PROSITE" id="PS50097">
    <property type="entry name" value="BTB"/>
    <property type="match status" value="1"/>
</dbReference>
<name>B8MKQ5_TALSN</name>
<evidence type="ECO:0000313" key="2">
    <source>
        <dbReference type="EMBL" id="EED14904.1"/>
    </source>
</evidence>
<dbReference type="Pfam" id="PF00651">
    <property type="entry name" value="BTB"/>
    <property type="match status" value="1"/>
</dbReference>
<dbReference type="VEuPathDB" id="FungiDB:TSTA_043750"/>
<feature type="domain" description="BTB" evidence="1">
    <location>
        <begin position="8"/>
        <end position="70"/>
    </location>
</feature>
<dbReference type="InterPro" id="IPR000210">
    <property type="entry name" value="BTB/POZ_dom"/>
</dbReference>
<dbReference type="HOGENOM" id="CLU_1327163_0_0_1"/>
<dbReference type="EMBL" id="EQ962657">
    <property type="protein sequence ID" value="EED14904.1"/>
    <property type="molecule type" value="Genomic_DNA"/>
</dbReference>
<dbReference type="SUPFAM" id="SSF54695">
    <property type="entry name" value="POZ domain"/>
    <property type="match status" value="1"/>
</dbReference>
<evidence type="ECO:0000259" key="1">
    <source>
        <dbReference type="PROSITE" id="PS50097"/>
    </source>
</evidence>
<dbReference type="PANTHER" id="PTHR47843">
    <property type="entry name" value="BTB DOMAIN-CONTAINING PROTEIN-RELATED"/>
    <property type="match status" value="1"/>
</dbReference>
<dbReference type="Gene3D" id="3.30.710.10">
    <property type="entry name" value="Potassium Channel Kv1.1, Chain A"/>
    <property type="match status" value="1"/>
</dbReference>
<dbReference type="CDD" id="cd18186">
    <property type="entry name" value="BTB_POZ_ZBTB_KLHL-like"/>
    <property type="match status" value="1"/>
</dbReference>